<accession>A0ABQ8YJY6</accession>
<dbReference type="PROSITE" id="PS50088">
    <property type="entry name" value="ANK_REPEAT"/>
    <property type="match status" value="1"/>
</dbReference>
<dbReference type="InterPro" id="IPR036770">
    <property type="entry name" value="Ankyrin_rpt-contain_sf"/>
</dbReference>
<keyword evidence="6" id="KW-1185">Reference proteome</keyword>
<dbReference type="PANTHER" id="PTHR24198">
    <property type="entry name" value="ANKYRIN REPEAT AND PROTEIN KINASE DOMAIN-CONTAINING PROTEIN"/>
    <property type="match status" value="1"/>
</dbReference>
<dbReference type="Gene3D" id="1.10.510.10">
    <property type="entry name" value="Transferase(Phosphotransferase) domain 1"/>
    <property type="match status" value="1"/>
</dbReference>
<dbReference type="Gene3D" id="1.25.40.20">
    <property type="entry name" value="Ankyrin repeat-containing domain"/>
    <property type="match status" value="2"/>
</dbReference>
<feature type="repeat" description="ANK" evidence="3">
    <location>
        <begin position="291"/>
        <end position="318"/>
    </location>
</feature>
<keyword evidence="2 3" id="KW-0040">ANK repeat</keyword>
<dbReference type="PANTHER" id="PTHR24198:SF165">
    <property type="entry name" value="ANKYRIN REPEAT-CONTAINING PROTEIN-RELATED"/>
    <property type="match status" value="1"/>
</dbReference>
<evidence type="ECO:0000313" key="5">
    <source>
        <dbReference type="EMBL" id="KAJ6244921.1"/>
    </source>
</evidence>
<dbReference type="PROSITE" id="PS50297">
    <property type="entry name" value="ANK_REP_REGION"/>
    <property type="match status" value="1"/>
</dbReference>
<dbReference type="InterPro" id="IPR011009">
    <property type="entry name" value="Kinase-like_dom_sf"/>
</dbReference>
<evidence type="ECO:0000313" key="6">
    <source>
        <dbReference type="Proteomes" id="UP001150062"/>
    </source>
</evidence>
<organism evidence="5 6">
    <name type="scientific">Anaeramoeba flamelloides</name>
    <dbReference type="NCBI Taxonomy" id="1746091"/>
    <lineage>
        <taxon>Eukaryota</taxon>
        <taxon>Metamonada</taxon>
        <taxon>Anaeramoebidae</taxon>
        <taxon>Anaeramoeba</taxon>
    </lineage>
</organism>
<feature type="compositionally biased region" description="Basic and acidic residues" evidence="4">
    <location>
        <begin position="72"/>
        <end position="128"/>
    </location>
</feature>
<proteinExistence type="predicted"/>
<comment type="caution">
    <text evidence="5">The sequence shown here is derived from an EMBL/GenBank/DDBJ whole genome shotgun (WGS) entry which is preliminary data.</text>
</comment>
<keyword evidence="1" id="KW-0677">Repeat</keyword>
<dbReference type="EMBL" id="JAOAOG010000158">
    <property type="protein sequence ID" value="KAJ6244921.1"/>
    <property type="molecule type" value="Genomic_DNA"/>
</dbReference>
<dbReference type="SUPFAM" id="SSF56112">
    <property type="entry name" value="Protein kinase-like (PK-like)"/>
    <property type="match status" value="1"/>
</dbReference>
<feature type="region of interest" description="Disordered" evidence="4">
    <location>
        <begin position="50"/>
        <end position="133"/>
    </location>
</feature>
<sequence>MTEEETIKHLISIIPKITKEQAWYCLKKHKQNLEDAIFFALENEIQIPSIKDPNCTYEGNDEKSKIIPQTQNEKEKSNINENEKDNENEKEKENEKENEKDNEKDNENENKKENENKIKKDNEKENNNKKVFLNGDEIDEMKEMDIRDIESDDYENVLNESESGGRLMGSEGSEEKQNLLYRDEGKIDLNEIEKQKGEEILFGYQGSVLMNNRHQQDQEQNLDELINHTYHTGGEKNHDNELDNEQQIGIGNFNHDEQFLSFLRENEFDEAAQYLEYIKNDKGSKIKPKWLHSAIKYGANEIIKILVENGVDINHTNRRRKHPVFVAIKHNQVECLKTILQLGANPNGNTNSYDFPIEKALENNNHLIIKILLQYGSTTRVFNDQYILIRSTKKGEVADIQTLLKAGIDPKIKGKRGVNAFLVSRSIYMKDIIKKETKINFLNIYQNIEQKKKEELSNWILLLKDKQYSELNNENIEKLFELALSNEFKKEIKTLVDSNFEINKLCDSSNNYLVHLCVYYSNYWLAKLLVSLGVDLELVGAGHKTPLQLASEYNNVLIFTLYYIRSKNIVLTDFEMSQNQHIITKILYEELKALKRKYPSNINLIYQDYKKFIHQNQLISKWVDLNADLQFLGKIDENTRYVKHLIKYKDRSCINIRFLDYNFKSKFSDRYFSMIANSNKPFIKQLIDPVLGYYISCEADIWEEVNIITECHSLPTIRVIIQKFLKNKISIDPILILSIAKQIINTLLILKREFNFFHLGLNSSSVQLVNNGKIKIIDIFTKAKFSYYNISDFTSSDENYEKNNLYSFGIILWELFMCTTYDIFINKKDDTHIFDHKHEIPDKMLDSLRKKKLTNSMLKENSEIKKLIYNNLRDIVYECLSLGKYQLSLFIEEIYNKIERCYTIIDDQKIVIQAEREFLNKINELKIEGNLPVQSKQEKSVNNDNHLNLEIKTTVRDSIDYTTIQTIEKLNLKSFNTIHQFEVLVWEMFIILKNIAIQDKSLDGKYQFIKNIFEKNGWLETKFASQDINKEQIINLLEKGISDLK</sequence>
<evidence type="ECO:0000256" key="1">
    <source>
        <dbReference type="ARBA" id="ARBA00022737"/>
    </source>
</evidence>
<dbReference type="InterPro" id="IPR002110">
    <property type="entry name" value="Ankyrin_rpt"/>
</dbReference>
<gene>
    <name evidence="5" type="ORF">M0813_21012</name>
</gene>
<dbReference type="SMART" id="SM00248">
    <property type="entry name" value="ANK"/>
    <property type="match status" value="4"/>
</dbReference>
<evidence type="ECO:0000256" key="2">
    <source>
        <dbReference type="ARBA" id="ARBA00023043"/>
    </source>
</evidence>
<reference evidence="5" key="1">
    <citation type="submission" date="2022-08" db="EMBL/GenBank/DDBJ databases">
        <title>Novel sulfate-reducing endosymbionts in the free-living metamonad Anaeramoeba.</title>
        <authorList>
            <person name="Jerlstrom-Hultqvist J."/>
            <person name="Cepicka I."/>
            <person name="Gallot-Lavallee L."/>
            <person name="Salas-Leiva D."/>
            <person name="Curtis B.A."/>
            <person name="Zahonova K."/>
            <person name="Pipaliya S."/>
            <person name="Dacks J."/>
            <person name="Roger A.J."/>
        </authorList>
    </citation>
    <scope>NUCLEOTIDE SEQUENCE</scope>
    <source>
        <strain evidence="5">Schooner1</strain>
    </source>
</reference>
<dbReference type="Pfam" id="PF12796">
    <property type="entry name" value="Ank_2"/>
    <property type="match status" value="1"/>
</dbReference>
<dbReference type="SUPFAM" id="SSF48403">
    <property type="entry name" value="Ankyrin repeat"/>
    <property type="match status" value="1"/>
</dbReference>
<protein>
    <submittedName>
        <fullName evidence="5">Ankyrin repeat-containing protein</fullName>
    </submittedName>
</protein>
<name>A0ABQ8YJY6_9EUKA</name>
<evidence type="ECO:0000256" key="3">
    <source>
        <dbReference type="PROSITE-ProRule" id="PRU00023"/>
    </source>
</evidence>
<evidence type="ECO:0000256" key="4">
    <source>
        <dbReference type="SAM" id="MobiDB-lite"/>
    </source>
</evidence>
<dbReference type="Proteomes" id="UP001150062">
    <property type="component" value="Unassembled WGS sequence"/>
</dbReference>